<feature type="region of interest" description="Disordered" evidence="1">
    <location>
        <begin position="107"/>
        <end position="133"/>
    </location>
</feature>
<dbReference type="OrthoDB" id="3800844at2759"/>
<evidence type="ECO:0000313" key="4">
    <source>
        <dbReference type="Proteomes" id="UP000799444"/>
    </source>
</evidence>
<evidence type="ECO:0000313" key="3">
    <source>
        <dbReference type="EMBL" id="KAF2740312.1"/>
    </source>
</evidence>
<dbReference type="Proteomes" id="UP000799444">
    <property type="component" value="Unassembled WGS sequence"/>
</dbReference>
<keyword evidence="4" id="KW-1185">Reference proteome</keyword>
<keyword evidence="2" id="KW-0812">Transmembrane</keyword>
<comment type="caution">
    <text evidence="3">The sequence shown here is derived from an EMBL/GenBank/DDBJ whole genome shotgun (WGS) entry which is preliminary data.</text>
</comment>
<keyword evidence="2" id="KW-1133">Transmembrane helix</keyword>
<evidence type="ECO:0000256" key="2">
    <source>
        <dbReference type="SAM" id="Phobius"/>
    </source>
</evidence>
<accession>A0A9P4R770</accession>
<evidence type="ECO:0000256" key="1">
    <source>
        <dbReference type="SAM" id="MobiDB-lite"/>
    </source>
</evidence>
<feature type="compositionally biased region" description="Basic and acidic residues" evidence="1">
    <location>
        <begin position="112"/>
        <end position="128"/>
    </location>
</feature>
<keyword evidence="2" id="KW-0472">Membrane</keyword>
<name>A0A9P4R770_9PLEO</name>
<organism evidence="3 4">
    <name type="scientific">Polyplosphaeria fusca</name>
    <dbReference type="NCBI Taxonomy" id="682080"/>
    <lineage>
        <taxon>Eukaryota</taxon>
        <taxon>Fungi</taxon>
        <taxon>Dikarya</taxon>
        <taxon>Ascomycota</taxon>
        <taxon>Pezizomycotina</taxon>
        <taxon>Dothideomycetes</taxon>
        <taxon>Pleosporomycetidae</taxon>
        <taxon>Pleosporales</taxon>
        <taxon>Tetraplosphaeriaceae</taxon>
        <taxon>Polyplosphaeria</taxon>
    </lineage>
</organism>
<dbReference type="AlphaFoldDB" id="A0A9P4R770"/>
<gene>
    <name evidence="3" type="ORF">EJ04DRAFT_558857</name>
</gene>
<protein>
    <submittedName>
        <fullName evidence="3">Uncharacterized protein</fullName>
    </submittedName>
</protein>
<feature type="transmembrane region" description="Helical" evidence="2">
    <location>
        <begin position="164"/>
        <end position="186"/>
    </location>
</feature>
<reference evidence="3" key="1">
    <citation type="journal article" date="2020" name="Stud. Mycol.">
        <title>101 Dothideomycetes genomes: a test case for predicting lifestyles and emergence of pathogens.</title>
        <authorList>
            <person name="Haridas S."/>
            <person name="Albert R."/>
            <person name="Binder M."/>
            <person name="Bloem J."/>
            <person name="Labutti K."/>
            <person name="Salamov A."/>
            <person name="Andreopoulos B."/>
            <person name="Baker S."/>
            <person name="Barry K."/>
            <person name="Bills G."/>
            <person name="Bluhm B."/>
            <person name="Cannon C."/>
            <person name="Castanera R."/>
            <person name="Culley D."/>
            <person name="Daum C."/>
            <person name="Ezra D."/>
            <person name="Gonzalez J."/>
            <person name="Henrissat B."/>
            <person name="Kuo A."/>
            <person name="Liang C."/>
            <person name="Lipzen A."/>
            <person name="Lutzoni F."/>
            <person name="Magnuson J."/>
            <person name="Mondo S."/>
            <person name="Nolan M."/>
            <person name="Ohm R."/>
            <person name="Pangilinan J."/>
            <person name="Park H.-J."/>
            <person name="Ramirez L."/>
            <person name="Alfaro M."/>
            <person name="Sun H."/>
            <person name="Tritt A."/>
            <person name="Yoshinaga Y."/>
            <person name="Zwiers L.-H."/>
            <person name="Turgeon B."/>
            <person name="Goodwin S."/>
            <person name="Spatafora J."/>
            <person name="Crous P."/>
            <person name="Grigoriev I."/>
        </authorList>
    </citation>
    <scope>NUCLEOTIDE SEQUENCE</scope>
    <source>
        <strain evidence="3">CBS 125425</strain>
    </source>
</reference>
<feature type="transmembrane region" description="Helical" evidence="2">
    <location>
        <begin position="207"/>
        <end position="236"/>
    </location>
</feature>
<dbReference type="EMBL" id="ML996100">
    <property type="protein sequence ID" value="KAF2740312.1"/>
    <property type="molecule type" value="Genomic_DNA"/>
</dbReference>
<sequence length="238" mass="27165">MPFEPTQRNPIRRSRNQSLEDILVQQLQAPDAHAVDDPEPPRRFLPRFKRGIACTTWISVVIKTLCWSSVTAIFIWQVLNSNKKLAFDCYELKQELNKSLARLHANQANSTHTDKPHFDATRTPRDDGFTPSSDYEPDRVNGSVCAIQPIAQVTTLFDRLHMRILIGMAIIGVFLAFRKALYFLVYQRARKRKPERHAQESAEEDGILGAVFDGLAEFLSALAACSLAMFLLQYFIER</sequence>
<proteinExistence type="predicted"/>
<feature type="transmembrane region" description="Helical" evidence="2">
    <location>
        <begin position="52"/>
        <end position="76"/>
    </location>
</feature>